<dbReference type="PROSITE" id="PS50279">
    <property type="entry name" value="BPTI_KUNITZ_2"/>
    <property type="match status" value="3"/>
</dbReference>
<evidence type="ECO:0000256" key="3">
    <source>
        <dbReference type="ARBA" id="ARBA00023157"/>
    </source>
</evidence>
<feature type="domain" description="BPTI/Kunitz inhibitor" evidence="5">
    <location>
        <begin position="31"/>
        <end position="92"/>
    </location>
</feature>
<evidence type="ECO:0000313" key="6">
    <source>
        <dbReference type="EMBL" id="JAA69415.1"/>
    </source>
</evidence>
<accession>A0A0K8RE39</accession>
<reference evidence="6" key="1">
    <citation type="submission" date="2012-12" db="EMBL/GenBank/DDBJ databases">
        <title>Identification and characterization of a phenylalanine ammonia-lyase gene family in Isatis indigotica Fort.</title>
        <authorList>
            <person name="Liu Q."/>
            <person name="Chen J."/>
            <person name="Zhou X."/>
            <person name="Di P."/>
            <person name="Xiao Y."/>
            <person name="Xuan H."/>
            <person name="Zhang L."/>
            <person name="Chen W."/>
        </authorList>
    </citation>
    <scope>NUCLEOTIDE SEQUENCE</scope>
    <source>
        <tissue evidence="6">Salivary gland</tissue>
    </source>
</reference>
<feature type="chain" id="PRO_5005517094" evidence="4">
    <location>
        <begin position="20"/>
        <end position="334"/>
    </location>
</feature>
<name>A0A0K8RE39_IXORI</name>
<keyword evidence="2" id="KW-0722">Serine protease inhibitor</keyword>
<keyword evidence="1" id="KW-0646">Protease inhibitor</keyword>
<evidence type="ECO:0000259" key="5">
    <source>
        <dbReference type="PROSITE" id="PS50279"/>
    </source>
</evidence>
<feature type="signal peptide" evidence="4">
    <location>
        <begin position="1"/>
        <end position="19"/>
    </location>
</feature>
<sequence length="334" mass="38146">MQKNILWIVIVAAFGVCHCDDNRDDSRTDDSSSSAEGGSCNGSPYNPVGRMNEKGWFYDPNRDECRNFHFGNNKWEKGRNKFQTLTECGETCRSNVPLSCFATPHEDIRTKSFPMFWYNSKHGVCEGITASKDAHEANVFRNTKTCNNTCRDPELGKCAPSELKDCSSEDINTSYYFDGDTKTCNKAENGKCGPFTSLEACFQRCGRYIPKKCHMPALTSKYCDITETRYWYNSTTNKCEEIKGCIDDVTNFRTAADCWKTCSSEKSSRCLKPPDLGRARVGWTHYYYNITDNKCQKTTHIAFWQNISKKNNFKSLLECMEMCKPTYEGVVKKL</sequence>
<feature type="domain" description="BPTI/Kunitz inhibitor" evidence="5">
    <location>
        <begin position="213"/>
        <end position="262"/>
    </location>
</feature>
<dbReference type="PANTHER" id="PTHR10083">
    <property type="entry name" value="KUNITZ-TYPE PROTEASE INHIBITOR-RELATED"/>
    <property type="match status" value="1"/>
</dbReference>
<dbReference type="GO" id="GO:0004867">
    <property type="term" value="F:serine-type endopeptidase inhibitor activity"/>
    <property type="evidence" value="ECO:0007669"/>
    <property type="project" value="UniProtKB-KW"/>
</dbReference>
<dbReference type="AlphaFoldDB" id="A0A0K8RE39"/>
<proteinExistence type="evidence at transcript level"/>
<organism evidence="6">
    <name type="scientific">Ixodes ricinus</name>
    <name type="common">Common tick</name>
    <name type="synonym">Acarus ricinus</name>
    <dbReference type="NCBI Taxonomy" id="34613"/>
    <lineage>
        <taxon>Eukaryota</taxon>
        <taxon>Metazoa</taxon>
        <taxon>Ecdysozoa</taxon>
        <taxon>Arthropoda</taxon>
        <taxon>Chelicerata</taxon>
        <taxon>Arachnida</taxon>
        <taxon>Acari</taxon>
        <taxon>Parasitiformes</taxon>
        <taxon>Ixodida</taxon>
        <taxon>Ixodoidea</taxon>
        <taxon>Ixodidae</taxon>
        <taxon>Ixodinae</taxon>
        <taxon>Ixodes</taxon>
    </lineage>
</organism>
<dbReference type="SMART" id="SM00131">
    <property type="entry name" value="KU"/>
    <property type="match status" value="3"/>
</dbReference>
<protein>
    <submittedName>
        <fullName evidence="6">Putative salivary kunitz domain protein</fullName>
    </submittedName>
</protein>
<dbReference type="InterPro" id="IPR036880">
    <property type="entry name" value="Kunitz_BPTI_sf"/>
</dbReference>
<evidence type="ECO:0000256" key="2">
    <source>
        <dbReference type="ARBA" id="ARBA00022900"/>
    </source>
</evidence>
<dbReference type="Gene3D" id="4.10.410.10">
    <property type="entry name" value="Pancreatic trypsin inhibitor Kunitz domain"/>
    <property type="match status" value="4"/>
</dbReference>
<dbReference type="PANTHER" id="PTHR10083:SF374">
    <property type="entry name" value="BPTI_KUNITZ INHIBITOR DOMAIN-CONTAINING PROTEIN"/>
    <property type="match status" value="1"/>
</dbReference>
<dbReference type="InterPro" id="IPR050098">
    <property type="entry name" value="TFPI/VKTCI-like"/>
</dbReference>
<dbReference type="SUPFAM" id="SSF57362">
    <property type="entry name" value="BPTI-like"/>
    <property type="match status" value="4"/>
</dbReference>
<dbReference type="GO" id="GO:0005615">
    <property type="term" value="C:extracellular space"/>
    <property type="evidence" value="ECO:0007669"/>
    <property type="project" value="TreeGrafter"/>
</dbReference>
<evidence type="ECO:0000256" key="4">
    <source>
        <dbReference type="SAM" id="SignalP"/>
    </source>
</evidence>
<evidence type="ECO:0000256" key="1">
    <source>
        <dbReference type="ARBA" id="ARBA00022690"/>
    </source>
</evidence>
<keyword evidence="3" id="KW-1015">Disulfide bond</keyword>
<dbReference type="InterPro" id="IPR002223">
    <property type="entry name" value="Kunitz_BPTI"/>
</dbReference>
<keyword evidence="4" id="KW-0732">Signal</keyword>
<dbReference type="EMBL" id="GADI01004393">
    <property type="protein sequence ID" value="JAA69415.1"/>
    <property type="molecule type" value="mRNA"/>
</dbReference>
<dbReference type="Pfam" id="PF00014">
    <property type="entry name" value="Kunitz_BPTI"/>
    <property type="match status" value="3"/>
</dbReference>
<feature type="domain" description="BPTI/Kunitz inhibitor" evidence="5">
    <location>
        <begin position="270"/>
        <end position="323"/>
    </location>
</feature>